<reference key="1">
    <citation type="submission" date="2010-11" db="EMBL/GenBank/DDBJ databases">
        <title>The complete genome of chromosome of Calditerrivibrio nitroreducens DSM 19672.</title>
        <authorList>
            <consortium name="US DOE Joint Genome Institute (JGI-PGF)"/>
            <person name="Lucas S."/>
            <person name="Copeland A."/>
            <person name="Lapidus A."/>
            <person name="Bruce D."/>
            <person name="Goodwin L."/>
            <person name="Pitluck S."/>
            <person name="Kyrpides N."/>
            <person name="Mavromatis K."/>
            <person name="Ivanova N."/>
            <person name="Mikhailova N."/>
            <person name="Zeytun A."/>
            <person name="Brettin T."/>
            <person name="Detter J.C."/>
            <person name="Tapia R."/>
            <person name="Han C."/>
            <person name="Land M."/>
            <person name="Hauser L."/>
            <person name="Markowitz V."/>
            <person name="Cheng J.-F."/>
            <person name="Hugenholtz P."/>
            <person name="Woyke T."/>
            <person name="Wu D."/>
            <person name="Spring S."/>
            <person name="Schroeder M."/>
            <person name="Brambilla E."/>
            <person name="Klenk H.-P."/>
            <person name="Eisen J.A."/>
        </authorList>
    </citation>
    <scope>NUCLEOTIDE SEQUENCE [LARGE SCALE GENOMIC DNA]</scope>
    <source>
        <strain>DSM 19672</strain>
    </source>
</reference>
<dbReference type="HOGENOM" id="CLU_3230943_0_0_0"/>
<accession>E4TJ55</accession>
<feature type="transmembrane region" description="Helical" evidence="1">
    <location>
        <begin position="12"/>
        <end position="33"/>
    </location>
</feature>
<dbReference type="KEGG" id="cni:Calni_0178"/>
<dbReference type="Proteomes" id="UP000007039">
    <property type="component" value="Chromosome"/>
</dbReference>
<evidence type="ECO:0000256" key="1">
    <source>
        <dbReference type="SAM" id="Phobius"/>
    </source>
</evidence>
<evidence type="ECO:0000313" key="2">
    <source>
        <dbReference type="EMBL" id="ADR18091.1"/>
    </source>
</evidence>
<keyword evidence="1" id="KW-0812">Transmembrane</keyword>
<evidence type="ECO:0000313" key="3">
    <source>
        <dbReference type="Proteomes" id="UP000007039"/>
    </source>
</evidence>
<dbReference type="AlphaFoldDB" id="E4TJ55"/>
<keyword evidence="1" id="KW-1133">Transmembrane helix</keyword>
<dbReference type="EMBL" id="CP002347">
    <property type="protein sequence ID" value="ADR18091.1"/>
    <property type="molecule type" value="Genomic_DNA"/>
</dbReference>
<keyword evidence="3" id="KW-1185">Reference proteome</keyword>
<keyword evidence="1" id="KW-0472">Membrane</keyword>
<reference evidence="2 3" key="2">
    <citation type="journal article" date="2011" name="Stand. Genomic Sci.">
        <title>Complete genome sequence of Calditerrivibrio nitroreducens type strain (Yu37-1).</title>
        <authorList>
            <person name="Pitluck S."/>
            <person name="Sikorski J."/>
            <person name="Zeytun A."/>
            <person name="Lapidus A."/>
            <person name="Nolan M."/>
            <person name="Lucas S."/>
            <person name="Hammon N."/>
            <person name="Deshpande S."/>
            <person name="Cheng J.F."/>
            <person name="Tapia R."/>
            <person name="Han C."/>
            <person name="Goodwin L."/>
            <person name="Liolios K."/>
            <person name="Pagani I."/>
            <person name="Ivanova N."/>
            <person name="Mavromatis K."/>
            <person name="Pati A."/>
            <person name="Chen A."/>
            <person name="Palaniappan K."/>
            <person name="Hauser L."/>
            <person name="Chang Y.J."/>
            <person name="Jeffries C.D."/>
            <person name="Detter J.C."/>
            <person name="Brambilla E."/>
            <person name="Djao O.D."/>
            <person name="Rohde M."/>
            <person name="Spring S."/>
            <person name="Goker M."/>
            <person name="Woyke T."/>
            <person name="Bristow J."/>
            <person name="Eisen J.A."/>
            <person name="Markowitz V."/>
            <person name="Hugenholtz P."/>
            <person name="Kyrpides N.C."/>
            <person name="Klenk H.P."/>
            <person name="Land M."/>
        </authorList>
    </citation>
    <scope>NUCLEOTIDE SEQUENCE [LARGE SCALE GENOMIC DNA]</scope>
    <source>
        <strain evidence="3">DSM 19672 / NBRC 101217 / Yu37-1</strain>
    </source>
</reference>
<proteinExistence type="predicted"/>
<organism evidence="2 3">
    <name type="scientific">Calditerrivibrio nitroreducens (strain DSM 19672 / NBRC 101217 / Yu37-1)</name>
    <dbReference type="NCBI Taxonomy" id="768670"/>
    <lineage>
        <taxon>Bacteria</taxon>
        <taxon>Pseudomonadati</taxon>
        <taxon>Deferribacterota</taxon>
        <taxon>Deferribacteres</taxon>
        <taxon>Deferribacterales</taxon>
        <taxon>Calditerrivibrionaceae</taxon>
    </lineage>
</organism>
<sequence length="43" mass="4734" precursor="true">MTLKQARLLTMANMVLIMTMVVVFISMIVNFGLDSLGAGYLLL</sequence>
<protein>
    <submittedName>
        <fullName evidence="2">Uncharacterized protein</fullName>
    </submittedName>
</protein>
<name>E4TJ55_CALNY</name>
<dbReference type="STRING" id="768670.Calni_0178"/>
<gene>
    <name evidence="2" type="ordered locus">Calni_0178</name>
</gene>